<evidence type="ECO:0000313" key="3">
    <source>
        <dbReference type="Proteomes" id="UP001529510"/>
    </source>
</evidence>
<dbReference type="InterPro" id="IPR015915">
    <property type="entry name" value="Kelch-typ_b-propeller"/>
</dbReference>
<organism evidence="2 3">
    <name type="scientific">Cirrhinus mrigala</name>
    <name type="common">Mrigala</name>
    <dbReference type="NCBI Taxonomy" id="683832"/>
    <lineage>
        <taxon>Eukaryota</taxon>
        <taxon>Metazoa</taxon>
        <taxon>Chordata</taxon>
        <taxon>Craniata</taxon>
        <taxon>Vertebrata</taxon>
        <taxon>Euteleostomi</taxon>
        <taxon>Actinopterygii</taxon>
        <taxon>Neopterygii</taxon>
        <taxon>Teleostei</taxon>
        <taxon>Ostariophysi</taxon>
        <taxon>Cypriniformes</taxon>
        <taxon>Cyprinidae</taxon>
        <taxon>Labeoninae</taxon>
        <taxon>Labeonini</taxon>
        <taxon>Cirrhinus</taxon>
    </lineage>
</organism>
<dbReference type="Pfam" id="PF01344">
    <property type="entry name" value="Kelch_1"/>
    <property type="match status" value="1"/>
</dbReference>
<keyword evidence="1" id="KW-0880">Kelch repeat</keyword>
<dbReference type="Proteomes" id="UP001529510">
    <property type="component" value="Unassembled WGS sequence"/>
</dbReference>
<sequence>IWNGTIFLSGGFNSQYQCLSSMTIYHPERGSTNLAMMTHDRALHCMETLGDRLYVAGGISCDADGHLVDQLACEVYDPVANSWSAIMPFPVPHVGSASAVLEGKVYVIGGYCQDDYSDTKTVHRYDPATERWENMSVTPGPNTYIAACVLPIPAHLRQ</sequence>
<dbReference type="SMART" id="SM00612">
    <property type="entry name" value="Kelch"/>
    <property type="match status" value="3"/>
</dbReference>
<protein>
    <submittedName>
        <fullName evidence="2">Uncharacterized protein</fullName>
    </submittedName>
</protein>
<dbReference type="PANTHER" id="PTHR45632:SF14">
    <property type="entry name" value="KELCH-LIKE PROTEIN 33"/>
    <property type="match status" value="1"/>
</dbReference>
<keyword evidence="3" id="KW-1185">Reference proteome</keyword>
<evidence type="ECO:0000256" key="1">
    <source>
        <dbReference type="ARBA" id="ARBA00022441"/>
    </source>
</evidence>
<reference evidence="2 3" key="1">
    <citation type="submission" date="2024-05" db="EMBL/GenBank/DDBJ databases">
        <title>Genome sequencing and assembly of Indian major carp, Cirrhinus mrigala (Hamilton, 1822).</title>
        <authorList>
            <person name="Mohindra V."/>
            <person name="Chowdhury L.M."/>
            <person name="Lal K."/>
            <person name="Jena J.K."/>
        </authorList>
    </citation>
    <scope>NUCLEOTIDE SEQUENCE [LARGE SCALE GENOMIC DNA]</scope>
    <source>
        <strain evidence="2">CM1030</strain>
        <tissue evidence="2">Blood</tissue>
    </source>
</reference>
<dbReference type="AlphaFoldDB" id="A0ABD0QW63"/>
<feature type="non-terminal residue" evidence="2">
    <location>
        <position position="1"/>
    </location>
</feature>
<proteinExistence type="predicted"/>
<dbReference type="PANTHER" id="PTHR45632">
    <property type="entry name" value="LD33804P"/>
    <property type="match status" value="1"/>
</dbReference>
<dbReference type="Gene3D" id="2.120.10.80">
    <property type="entry name" value="Kelch-type beta propeller"/>
    <property type="match status" value="1"/>
</dbReference>
<evidence type="ECO:0000313" key="2">
    <source>
        <dbReference type="EMBL" id="KAL0189978.1"/>
    </source>
</evidence>
<dbReference type="InterPro" id="IPR006652">
    <property type="entry name" value="Kelch_1"/>
</dbReference>
<gene>
    <name evidence="2" type="ORF">M9458_017077</name>
</gene>
<dbReference type="EMBL" id="JAMKFB020000007">
    <property type="protein sequence ID" value="KAL0189978.1"/>
    <property type="molecule type" value="Genomic_DNA"/>
</dbReference>
<comment type="caution">
    <text evidence="2">The sequence shown here is derived from an EMBL/GenBank/DDBJ whole genome shotgun (WGS) entry which is preliminary data.</text>
</comment>
<dbReference type="SUPFAM" id="SSF117281">
    <property type="entry name" value="Kelch motif"/>
    <property type="match status" value="1"/>
</dbReference>
<accession>A0ABD0QW63</accession>
<name>A0ABD0QW63_CIRMR</name>